<accession>X0XVZ6</accession>
<dbReference type="EMBL" id="BARS01059709">
    <property type="protein sequence ID" value="GAG47499.1"/>
    <property type="molecule type" value="Genomic_DNA"/>
</dbReference>
<dbReference type="AlphaFoldDB" id="X0XVZ6"/>
<name>X0XVZ6_9ZZZZ</name>
<proteinExistence type="predicted"/>
<sequence length="33" mass="3696">VMQKMGAASSDQRVCHISREIRVCSLLTPLIRP</sequence>
<feature type="non-terminal residue" evidence="1">
    <location>
        <position position="1"/>
    </location>
</feature>
<protein>
    <submittedName>
        <fullName evidence="1">Uncharacterized protein</fullName>
    </submittedName>
</protein>
<gene>
    <name evidence="1" type="ORF">S01H1_86303</name>
</gene>
<feature type="non-terminal residue" evidence="1">
    <location>
        <position position="33"/>
    </location>
</feature>
<reference evidence="1" key="1">
    <citation type="journal article" date="2014" name="Front. Microbiol.">
        <title>High frequency of phylogenetically diverse reductive dehalogenase-homologous genes in deep subseafloor sedimentary metagenomes.</title>
        <authorList>
            <person name="Kawai M."/>
            <person name="Futagami T."/>
            <person name="Toyoda A."/>
            <person name="Takaki Y."/>
            <person name="Nishi S."/>
            <person name="Hori S."/>
            <person name="Arai W."/>
            <person name="Tsubouchi T."/>
            <person name="Morono Y."/>
            <person name="Uchiyama I."/>
            <person name="Ito T."/>
            <person name="Fujiyama A."/>
            <person name="Inagaki F."/>
            <person name="Takami H."/>
        </authorList>
    </citation>
    <scope>NUCLEOTIDE SEQUENCE</scope>
    <source>
        <strain evidence="1">Expedition CK06-06</strain>
    </source>
</reference>
<evidence type="ECO:0000313" key="1">
    <source>
        <dbReference type="EMBL" id="GAG47499.1"/>
    </source>
</evidence>
<comment type="caution">
    <text evidence="1">The sequence shown here is derived from an EMBL/GenBank/DDBJ whole genome shotgun (WGS) entry which is preliminary data.</text>
</comment>
<organism evidence="1">
    <name type="scientific">marine sediment metagenome</name>
    <dbReference type="NCBI Taxonomy" id="412755"/>
    <lineage>
        <taxon>unclassified sequences</taxon>
        <taxon>metagenomes</taxon>
        <taxon>ecological metagenomes</taxon>
    </lineage>
</organism>